<comment type="caution">
    <text evidence="4">The sequence shown here is derived from an EMBL/GenBank/DDBJ whole genome shotgun (WGS) entry which is preliminary data.</text>
</comment>
<reference evidence="4 5" key="1">
    <citation type="submission" date="2020-02" db="EMBL/GenBank/DDBJ databases">
        <title>Draft genome sequence of Lactococcus sp. Hs30E4-3.</title>
        <authorList>
            <person name="Noda S."/>
            <person name="Yuki M."/>
            <person name="Ohkuma M."/>
        </authorList>
    </citation>
    <scope>NUCLEOTIDE SEQUENCE [LARGE SCALE GENOMIC DNA]</scope>
    <source>
        <strain evidence="4 5">Hs30E4-3</strain>
    </source>
</reference>
<gene>
    <name evidence="4" type="ORF">Hs30E_06560</name>
</gene>
<accession>A0A6A0BBR9</accession>
<feature type="compositionally biased region" description="Low complexity" evidence="2">
    <location>
        <begin position="430"/>
        <end position="445"/>
    </location>
</feature>
<evidence type="ECO:0000259" key="3">
    <source>
        <dbReference type="Pfam" id="PF03816"/>
    </source>
</evidence>
<proteinExistence type="inferred from homology"/>
<dbReference type="RefSeq" id="WP_172207944.1">
    <property type="nucleotide sequence ID" value="NZ_BLLI01000012.1"/>
</dbReference>
<dbReference type="NCBIfam" id="TIGR00350">
    <property type="entry name" value="lytR_cpsA_psr"/>
    <property type="match status" value="1"/>
</dbReference>
<evidence type="ECO:0000313" key="4">
    <source>
        <dbReference type="EMBL" id="GFH42105.1"/>
    </source>
</evidence>
<comment type="similarity">
    <text evidence="1">Belongs to the LytR/CpsA/Psr (LCP) family.</text>
</comment>
<dbReference type="PANTHER" id="PTHR33392">
    <property type="entry name" value="POLYISOPRENYL-TEICHOIC ACID--PEPTIDOGLYCAN TEICHOIC ACID TRANSFERASE TAGU"/>
    <property type="match status" value="1"/>
</dbReference>
<dbReference type="Gene3D" id="3.40.630.190">
    <property type="entry name" value="LCP protein"/>
    <property type="match status" value="1"/>
</dbReference>
<dbReference type="EMBL" id="BLLI01000012">
    <property type="protein sequence ID" value="GFH42105.1"/>
    <property type="molecule type" value="Genomic_DNA"/>
</dbReference>
<evidence type="ECO:0000256" key="1">
    <source>
        <dbReference type="ARBA" id="ARBA00006068"/>
    </source>
</evidence>
<feature type="region of interest" description="Disordered" evidence="2">
    <location>
        <begin position="402"/>
        <end position="445"/>
    </location>
</feature>
<organism evidence="4 5">
    <name type="scientific">Pseudolactococcus hodotermopsidis</name>
    <dbReference type="NCBI Taxonomy" id="2709157"/>
    <lineage>
        <taxon>Bacteria</taxon>
        <taxon>Bacillati</taxon>
        <taxon>Bacillota</taxon>
        <taxon>Bacilli</taxon>
        <taxon>Lactobacillales</taxon>
        <taxon>Streptococcaceae</taxon>
        <taxon>Pseudolactococcus</taxon>
    </lineage>
</organism>
<feature type="domain" description="Cell envelope-related transcriptional attenuator" evidence="3">
    <location>
        <begin position="113"/>
        <end position="267"/>
    </location>
</feature>
<keyword evidence="5" id="KW-1185">Reference proteome</keyword>
<sequence length="445" mass="48770">MRRNRETYRGRNDRALEDKKMTAKHGKSKMKLWQKILLGSLAFLVISAGGIFAYGTIVLHRTEDVMRSTFEELGLGSSKKSDDIIKATKPLTVLLMGIDTGDKTRADLWEGLSDTMIVMTINPQTNTTTMVSLERDMLTDVVDPDGDFLATDKLNAAYSLGGTATAVATIQQQLGLDIDKYALINMNGLKDLVDAVGGIDVNNTLDFPISIEETEPDYTATIESGVQHIDGDQALVYARMRHQDPEGDIGRQARQREVITQVVSKVLSLNSVANYEKILQAVSGNMKTDFAVNAKSLTSLLGYKDAFKKMCSIKLQGVGEMIDGGSYQVMPENNLLSVQNALRLSLGKSAKKSLSTGIVTFENYYGALSTETILPTILITVDGQTTEKTLLTDGTQVTADEAVEKSNTATDDNEEAAGYYYYSYEDEPTQETNSESSSQQYEPTD</sequence>
<dbReference type="PANTHER" id="PTHR33392:SF6">
    <property type="entry name" value="POLYISOPRENYL-TEICHOIC ACID--PEPTIDOGLYCAN TEICHOIC ACID TRANSFERASE TAGU"/>
    <property type="match status" value="1"/>
</dbReference>
<dbReference type="InterPro" id="IPR004474">
    <property type="entry name" value="LytR_CpsA_psr"/>
</dbReference>
<dbReference type="AlphaFoldDB" id="A0A6A0BBR9"/>
<evidence type="ECO:0000256" key="2">
    <source>
        <dbReference type="SAM" id="MobiDB-lite"/>
    </source>
</evidence>
<dbReference type="Proteomes" id="UP000480303">
    <property type="component" value="Unassembled WGS sequence"/>
</dbReference>
<dbReference type="InterPro" id="IPR050922">
    <property type="entry name" value="LytR/CpsA/Psr_CW_biosynth"/>
</dbReference>
<evidence type="ECO:0000313" key="5">
    <source>
        <dbReference type="Proteomes" id="UP000480303"/>
    </source>
</evidence>
<protein>
    <submittedName>
        <fullName evidence="4">Transporter</fullName>
    </submittedName>
</protein>
<name>A0A6A0BBR9_9LACT</name>
<dbReference type="Pfam" id="PF03816">
    <property type="entry name" value="LytR_cpsA_psr"/>
    <property type="match status" value="1"/>
</dbReference>